<keyword evidence="2" id="KW-1185">Reference proteome</keyword>
<evidence type="ECO:0000313" key="1">
    <source>
        <dbReference type="EMBL" id="GGJ69982.1"/>
    </source>
</evidence>
<accession>A0A917PBM1</accession>
<sequence>MPGASTSLITVRDLRLQGEDIRFWSTDPLDRLRRGVYVDSAEWESAGYEQRHIFAIDAVVATRRAQPVISHVSAAILWGIPIVGPYLHHVHLAACGRSRVRSKNGVVWHHEAVSDEEIVELDDRFVTSYERTLTDVARMLPFASAVAALDHGCREQTTDRAGKPIAGVIPERLVEVFEGLGTVAGIRRARASLDFVDVRSGSPGESISRANMHLLHFPAPELQIPFPRADGGVDIADFDWPAHRTFGEFDGLGKYLKPEFMNGRTEREVVLAEKERENRIRKHRPFGARWDWRIAMDPHLLRAELMQAGLRPTR</sequence>
<organism evidence="1 2">
    <name type="scientific">Agromyces bauzanensis</name>
    <dbReference type="NCBI Taxonomy" id="1308924"/>
    <lineage>
        <taxon>Bacteria</taxon>
        <taxon>Bacillati</taxon>
        <taxon>Actinomycetota</taxon>
        <taxon>Actinomycetes</taxon>
        <taxon>Micrococcales</taxon>
        <taxon>Microbacteriaceae</taxon>
        <taxon>Agromyces</taxon>
    </lineage>
</organism>
<protein>
    <submittedName>
        <fullName evidence="1">Uncharacterized protein</fullName>
    </submittedName>
</protein>
<evidence type="ECO:0000313" key="2">
    <source>
        <dbReference type="Proteomes" id="UP000636956"/>
    </source>
</evidence>
<gene>
    <name evidence="1" type="ORF">GCM10011372_04770</name>
</gene>
<name>A0A917PBM1_9MICO</name>
<proteinExistence type="predicted"/>
<reference evidence="1" key="2">
    <citation type="submission" date="2020-09" db="EMBL/GenBank/DDBJ databases">
        <authorList>
            <person name="Sun Q."/>
            <person name="Zhou Y."/>
        </authorList>
    </citation>
    <scope>NUCLEOTIDE SEQUENCE</scope>
    <source>
        <strain evidence="1">CGMCC 1.8984</strain>
    </source>
</reference>
<dbReference type="AlphaFoldDB" id="A0A917PBM1"/>
<comment type="caution">
    <text evidence="1">The sequence shown here is derived from an EMBL/GenBank/DDBJ whole genome shotgun (WGS) entry which is preliminary data.</text>
</comment>
<dbReference type="Proteomes" id="UP000636956">
    <property type="component" value="Unassembled WGS sequence"/>
</dbReference>
<dbReference type="RefSeq" id="WP_188741849.1">
    <property type="nucleotide sequence ID" value="NZ_BAABFW010000003.1"/>
</dbReference>
<reference evidence="1" key="1">
    <citation type="journal article" date="2014" name="Int. J. Syst. Evol. Microbiol.">
        <title>Complete genome sequence of Corynebacterium casei LMG S-19264T (=DSM 44701T), isolated from a smear-ripened cheese.</title>
        <authorList>
            <consortium name="US DOE Joint Genome Institute (JGI-PGF)"/>
            <person name="Walter F."/>
            <person name="Albersmeier A."/>
            <person name="Kalinowski J."/>
            <person name="Ruckert C."/>
        </authorList>
    </citation>
    <scope>NUCLEOTIDE SEQUENCE</scope>
    <source>
        <strain evidence="1">CGMCC 1.8984</strain>
    </source>
</reference>
<dbReference type="EMBL" id="BMMD01000002">
    <property type="protein sequence ID" value="GGJ69982.1"/>
    <property type="molecule type" value="Genomic_DNA"/>
</dbReference>